<evidence type="ECO:0000256" key="6">
    <source>
        <dbReference type="ARBA" id="ARBA00039017"/>
    </source>
</evidence>
<name>A0A809SAM1_9PROT</name>
<keyword evidence="4" id="KW-0378">Hydrolase</keyword>
<dbReference type="PANTHER" id="PTHR11080">
    <property type="entry name" value="PYRAZINAMIDASE/NICOTINAMIDASE"/>
    <property type="match status" value="1"/>
</dbReference>
<proteinExistence type="inferred from homology"/>
<protein>
    <recommendedName>
        <fullName evidence="6">nicotinamidase</fullName>
        <ecNumber evidence="6">3.5.1.19</ecNumber>
    </recommendedName>
    <alternativeName>
        <fullName evidence="7">Nicotinamide deamidase</fullName>
    </alternativeName>
</protein>
<dbReference type="Proteomes" id="UP000662914">
    <property type="component" value="Chromosome"/>
</dbReference>
<sequence length="197" mass="20976">MIGDGVHLQAGDALIMVDVQLDFLPGGSLAVPHGDEVVPALNRYIAVFRGLTFPIVATRDWHPPDHCSFRAQGGPWPPHCVAGSAGAHFATLLDLPCEAHIVSKATSRDRDAYSGFEGTGLDDWLRRAGASRVFVGGLATDYCVLNTVRDALRFGYATFLLLDAVRAVDVAAGDGARAIDEMRRLGAMAIEYGQVAA</sequence>
<dbReference type="Gene3D" id="3.40.50.850">
    <property type="entry name" value="Isochorismatase-like"/>
    <property type="match status" value="1"/>
</dbReference>
<dbReference type="AlphaFoldDB" id="A0A809SAM1"/>
<evidence type="ECO:0000256" key="2">
    <source>
        <dbReference type="ARBA" id="ARBA00022642"/>
    </source>
</evidence>
<dbReference type="SUPFAM" id="SSF52499">
    <property type="entry name" value="Isochorismatase-like hydrolases"/>
    <property type="match status" value="1"/>
</dbReference>
<evidence type="ECO:0000256" key="1">
    <source>
        <dbReference type="ARBA" id="ARBA00006336"/>
    </source>
</evidence>
<dbReference type="EC" id="3.5.1.19" evidence="6"/>
<dbReference type="InterPro" id="IPR000868">
    <property type="entry name" value="Isochorismatase-like_dom"/>
</dbReference>
<reference evidence="9" key="1">
    <citation type="journal article" name="DNA Res.">
        <title>The physiological potential of anammox bacteria as revealed by their core genome structure.</title>
        <authorList>
            <person name="Okubo T."/>
            <person name="Toyoda A."/>
            <person name="Fukuhara K."/>
            <person name="Uchiyama I."/>
            <person name="Harigaya Y."/>
            <person name="Kuroiwa M."/>
            <person name="Suzuki T."/>
            <person name="Murakami Y."/>
            <person name="Suwa Y."/>
            <person name="Takami H."/>
        </authorList>
    </citation>
    <scope>NUCLEOTIDE SEQUENCE</scope>
    <source>
        <strain evidence="9">317325-3</strain>
    </source>
</reference>
<accession>A0A809SAM1</accession>
<dbReference type="InterPro" id="IPR052347">
    <property type="entry name" value="Isochorismatase_Nicotinamidase"/>
</dbReference>
<dbReference type="PANTHER" id="PTHR11080:SF2">
    <property type="entry name" value="LD05707P"/>
    <property type="match status" value="1"/>
</dbReference>
<dbReference type="GO" id="GO:0046872">
    <property type="term" value="F:metal ion binding"/>
    <property type="evidence" value="ECO:0007669"/>
    <property type="project" value="UniProtKB-KW"/>
</dbReference>
<dbReference type="KEGG" id="ddz:DSYM_16930"/>
<organism evidence="9 10">
    <name type="scientific">Candidatus Desulfobacillus denitrificans</name>
    <dbReference type="NCBI Taxonomy" id="2608985"/>
    <lineage>
        <taxon>Bacteria</taxon>
        <taxon>Pseudomonadati</taxon>
        <taxon>Pseudomonadota</taxon>
        <taxon>Betaproteobacteria</taxon>
        <taxon>Candidatus Desulfobacillus</taxon>
    </lineage>
</organism>
<evidence type="ECO:0000313" key="9">
    <source>
        <dbReference type="EMBL" id="BBO20994.1"/>
    </source>
</evidence>
<evidence type="ECO:0000256" key="7">
    <source>
        <dbReference type="ARBA" id="ARBA00043224"/>
    </source>
</evidence>
<comment type="pathway">
    <text evidence="5">Cofactor biosynthesis; nicotinate biosynthesis; nicotinate from nicotinamide: step 1/1.</text>
</comment>
<gene>
    <name evidence="9" type="ORF">DSYM_16930</name>
</gene>
<dbReference type="GO" id="GO:0008936">
    <property type="term" value="F:nicotinamidase activity"/>
    <property type="evidence" value="ECO:0007669"/>
    <property type="project" value="UniProtKB-EC"/>
</dbReference>
<evidence type="ECO:0000256" key="5">
    <source>
        <dbReference type="ARBA" id="ARBA00037900"/>
    </source>
</evidence>
<evidence type="ECO:0000259" key="8">
    <source>
        <dbReference type="Pfam" id="PF00857"/>
    </source>
</evidence>
<keyword evidence="2" id="KW-0662">Pyridine nucleotide biosynthesis</keyword>
<dbReference type="GO" id="GO:0019363">
    <property type="term" value="P:pyridine nucleotide biosynthetic process"/>
    <property type="evidence" value="ECO:0007669"/>
    <property type="project" value="UniProtKB-KW"/>
</dbReference>
<comment type="similarity">
    <text evidence="1">Belongs to the isochorismatase family.</text>
</comment>
<evidence type="ECO:0000256" key="3">
    <source>
        <dbReference type="ARBA" id="ARBA00022723"/>
    </source>
</evidence>
<dbReference type="EMBL" id="AP021857">
    <property type="protein sequence ID" value="BBO20994.1"/>
    <property type="molecule type" value="Genomic_DNA"/>
</dbReference>
<keyword evidence="3" id="KW-0479">Metal-binding</keyword>
<evidence type="ECO:0000313" key="10">
    <source>
        <dbReference type="Proteomes" id="UP000662914"/>
    </source>
</evidence>
<feature type="domain" description="Isochorismatase-like" evidence="8">
    <location>
        <begin position="13"/>
        <end position="188"/>
    </location>
</feature>
<evidence type="ECO:0000256" key="4">
    <source>
        <dbReference type="ARBA" id="ARBA00022801"/>
    </source>
</evidence>
<dbReference type="Pfam" id="PF00857">
    <property type="entry name" value="Isochorismatase"/>
    <property type="match status" value="1"/>
</dbReference>
<dbReference type="InterPro" id="IPR036380">
    <property type="entry name" value="Isochorismatase-like_sf"/>
</dbReference>